<organism evidence="1 2">
    <name type="scientific">Epilithonimonas bovis DSM 19482</name>
    <dbReference type="NCBI Taxonomy" id="1121284"/>
    <lineage>
        <taxon>Bacteria</taxon>
        <taxon>Pseudomonadati</taxon>
        <taxon>Bacteroidota</taxon>
        <taxon>Flavobacteriia</taxon>
        <taxon>Flavobacteriales</taxon>
        <taxon>Weeksellaceae</taxon>
        <taxon>Chryseobacterium group</taxon>
        <taxon>Epilithonimonas</taxon>
    </lineage>
</organism>
<dbReference type="RefSeq" id="WP_076782247.1">
    <property type="nucleotide sequence ID" value="NZ_FTPU01000007.1"/>
</dbReference>
<dbReference type="Pfam" id="PF09357">
    <property type="entry name" value="RteC"/>
    <property type="match status" value="1"/>
</dbReference>
<reference evidence="2" key="1">
    <citation type="submission" date="2016-10" db="EMBL/GenBank/DDBJ databases">
        <authorList>
            <person name="Varghese N."/>
            <person name="Submissions S."/>
        </authorList>
    </citation>
    <scope>NUCLEOTIDE SEQUENCE [LARGE SCALE GENOMIC DNA]</scope>
    <source>
        <strain evidence="2">DSM 19482</strain>
    </source>
</reference>
<keyword evidence="2" id="KW-1185">Reference proteome</keyword>
<protein>
    <submittedName>
        <fullName evidence="1">RteC protein</fullName>
    </submittedName>
</protein>
<accession>A0A1U7PRI8</accession>
<gene>
    <name evidence="1" type="ORF">SAMN05660493_00858</name>
</gene>
<proteinExistence type="predicted"/>
<dbReference type="Proteomes" id="UP000187261">
    <property type="component" value="Unassembled WGS sequence"/>
</dbReference>
<evidence type="ECO:0000313" key="1">
    <source>
        <dbReference type="EMBL" id="SIT96185.1"/>
    </source>
</evidence>
<dbReference type="EMBL" id="FTPU01000007">
    <property type="protein sequence ID" value="SIT96185.1"/>
    <property type="molecule type" value="Genomic_DNA"/>
</dbReference>
<evidence type="ECO:0000313" key="2">
    <source>
        <dbReference type="Proteomes" id="UP000187261"/>
    </source>
</evidence>
<dbReference type="AlphaFoldDB" id="A0A1U7PRI8"/>
<sequence length="283" mass="33201">MNSNDLIAKVGHLWLDLDHKLKDHNTHKKPDLPQAQLALMETDEAIRTLKSWVITHQFDSWQKEIHFFKYLKPKFVAKFIFLSKVVAFYSGLPYGGDKLVKKKIETEFETMRIFSEDNSEFINYYRRQSTYLDKKYFLRFQYDLYVRLSLDLHSFDDRFSTAQDYLVAHILSNDDYEGFLKKHWQQVKKAQEWPDTPAAHALQWTGSKAALTELVFALALSGSFNHGNTDLAEMVRHIEKAFATDLGNYHKTFSEIRARKSSPVKFLTHLSDILRNHIDNTDD</sequence>
<dbReference type="OrthoDB" id="790983at2"/>
<name>A0A1U7PRI8_9FLAO</name>
<dbReference type="InterPro" id="IPR018534">
    <property type="entry name" value="Tet_reg_excision_RteC"/>
</dbReference>
<dbReference type="STRING" id="1121284.SAMN05660493_00858"/>